<protein>
    <recommendedName>
        <fullName evidence="3">histidine kinase</fullName>
        <ecNumber evidence="3">2.7.13.3</ecNumber>
    </recommendedName>
</protein>
<dbReference type="SUPFAM" id="SSF55874">
    <property type="entry name" value="ATPase domain of HSP90 chaperone/DNA topoisomerase II/histidine kinase"/>
    <property type="match status" value="1"/>
</dbReference>
<dbReference type="CDD" id="cd00075">
    <property type="entry name" value="HATPase"/>
    <property type="match status" value="1"/>
</dbReference>
<evidence type="ECO:0000256" key="6">
    <source>
        <dbReference type="ARBA" id="ARBA00022692"/>
    </source>
</evidence>
<evidence type="ECO:0000256" key="8">
    <source>
        <dbReference type="ARBA" id="ARBA00022989"/>
    </source>
</evidence>
<dbReference type="PRINTS" id="PR00344">
    <property type="entry name" value="BCTRLSENSOR"/>
</dbReference>
<keyword evidence="9" id="KW-0902">Two-component regulatory system</keyword>
<dbReference type="RefSeq" id="WP_276108424.1">
    <property type="nucleotide sequence ID" value="NZ_JARJBB010000004.1"/>
</dbReference>
<gene>
    <name evidence="14" type="ORF">P3H78_09520</name>
</gene>
<keyword evidence="15" id="KW-1185">Reference proteome</keyword>
<name>A0ABT6A3A8_9ACTN</name>
<dbReference type="Pfam" id="PF02518">
    <property type="entry name" value="HATPase_c"/>
    <property type="match status" value="1"/>
</dbReference>
<feature type="region of interest" description="Disordered" evidence="11">
    <location>
        <begin position="349"/>
        <end position="380"/>
    </location>
</feature>
<feature type="domain" description="Histidine kinase" evidence="12">
    <location>
        <begin position="248"/>
        <end position="494"/>
    </location>
</feature>
<feature type="domain" description="HAMP" evidence="13">
    <location>
        <begin position="187"/>
        <end position="240"/>
    </location>
</feature>
<dbReference type="Pfam" id="PF00512">
    <property type="entry name" value="HisKA"/>
    <property type="match status" value="1"/>
</dbReference>
<sequence length="494" mass="51988">MRTLVRRLAPRTLRGRLSLVALTTAALLMTVLTVVFNAVMDRHLQHQADDELRTRAAAVATTVDTSGSRVRVVETGNDQLLDTNTWVYAGTRPVERPPSATAGNPLTRAADRTAARRGPGCATVGSGSRSVRMCAQPVPGGRGTATVVTALDLAPYRSSADTLLFGSLVLDAVMLACTYGLTRLAVGRALRPVGTMTDQATQWSAVASDERFGAADRPAELARLGHSLDALLDRIRAVLRHERRLTGELSHELRTPLTRIVIELDWWRSRPRTAAETRATHETIAEAAQSMRSICDTLLNDARESALNPATASDTADVVPVLRRLTRQLEAPGHVTAAVEAGCAVPAGAARAQGGRPGGGRGRERRPERPAVSAAPEGSGAALTAGVAPAVLERIVSPLLANAVRYARSRVTVSVRGASGAVLIDVTDDGPGVPEQFTGDLFQPGRRADAGDGHDGAGLGLPLARRLARAVGGEVAHDPGHRPGARFTVRLPAG</sequence>
<dbReference type="CDD" id="cd00082">
    <property type="entry name" value="HisKA"/>
    <property type="match status" value="1"/>
</dbReference>
<dbReference type="InterPro" id="IPR003660">
    <property type="entry name" value="HAMP_dom"/>
</dbReference>
<dbReference type="InterPro" id="IPR050428">
    <property type="entry name" value="TCS_sensor_his_kinase"/>
</dbReference>
<keyword evidence="4" id="KW-0597">Phosphoprotein</keyword>
<dbReference type="InterPro" id="IPR003661">
    <property type="entry name" value="HisK_dim/P_dom"/>
</dbReference>
<dbReference type="SMART" id="SM00388">
    <property type="entry name" value="HisKA"/>
    <property type="match status" value="1"/>
</dbReference>
<evidence type="ECO:0000256" key="10">
    <source>
        <dbReference type="ARBA" id="ARBA00023136"/>
    </source>
</evidence>
<evidence type="ECO:0000259" key="13">
    <source>
        <dbReference type="PROSITE" id="PS50885"/>
    </source>
</evidence>
<dbReference type="PROSITE" id="PS50109">
    <property type="entry name" value="HIS_KIN"/>
    <property type="match status" value="1"/>
</dbReference>
<keyword evidence="5" id="KW-0808">Transferase</keyword>
<keyword evidence="10" id="KW-0472">Membrane</keyword>
<evidence type="ECO:0000256" key="9">
    <source>
        <dbReference type="ARBA" id="ARBA00023012"/>
    </source>
</evidence>
<dbReference type="Proteomes" id="UP001221150">
    <property type="component" value="Unassembled WGS sequence"/>
</dbReference>
<dbReference type="Gene3D" id="3.30.565.10">
    <property type="entry name" value="Histidine kinase-like ATPase, C-terminal domain"/>
    <property type="match status" value="1"/>
</dbReference>
<comment type="caution">
    <text evidence="14">The sequence shown here is derived from an EMBL/GenBank/DDBJ whole genome shotgun (WGS) entry which is preliminary data.</text>
</comment>
<reference evidence="14 15" key="1">
    <citation type="submission" date="2023-03" db="EMBL/GenBank/DDBJ databases">
        <title>Draft genome sequence of Streptomyces sp. K1PA1 isolated from peat swamp forest in Thailand.</title>
        <authorList>
            <person name="Klaysubun C."/>
            <person name="Duangmal K."/>
        </authorList>
    </citation>
    <scope>NUCLEOTIDE SEQUENCE [LARGE SCALE GENOMIC DNA]</scope>
    <source>
        <strain evidence="14 15">K1PA1</strain>
    </source>
</reference>
<dbReference type="EMBL" id="JARJBB010000004">
    <property type="protein sequence ID" value="MDF3298866.1"/>
    <property type="molecule type" value="Genomic_DNA"/>
</dbReference>
<comment type="subcellular location">
    <subcellularLocation>
        <location evidence="2">Cell membrane</location>
    </subcellularLocation>
</comment>
<evidence type="ECO:0000256" key="5">
    <source>
        <dbReference type="ARBA" id="ARBA00022679"/>
    </source>
</evidence>
<proteinExistence type="predicted"/>
<keyword evidence="7 14" id="KW-0418">Kinase</keyword>
<dbReference type="SUPFAM" id="SSF47384">
    <property type="entry name" value="Homodimeric domain of signal transducing histidine kinase"/>
    <property type="match status" value="1"/>
</dbReference>
<evidence type="ECO:0000256" key="2">
    <source>
        <dbReference type="ARBA" id="ARBA00004236"/>
    </source>
</evidence>
<dbReference type="GO" id="GO:0016301">
    <property type="term" value="F:kinase activity"/>
    <property type="evidence" value="ECO:0007669"/>
    <property type="project" value="UniProtKB-KW"/>
</dbReference>
<dbReference type="SMART" id="SM00387">
    <property type="entry name" value="HATPase_c"/>
    <property type="match status" value="1"/>
</dbReference>
<dbReference type="InterPro" id="IPR036890">
    <property type="entry name" value="HATPase_C_sf"/>
</dbReference>
<keyword evidence="6" id="KW-0812">Transmembrane</keyword>
<dbReference type="InterPro" id="IPR004358">
    <property type="entry name" value="Sig_transdc_His_kin-like_C"/>
</dbReference>
<comment type="catalytic activity">
    <reaction evidence="1">
        <text>ATP + protein L-histidine = ADP + protein N-phospho-L-histidine.</text>
        <dbReference type="EC" id="2.7.13.3"/>
    </reaction>
</comment>
<evidence type="ECO:0000259" key="12">
    <source>
        <dbReference type="PROSITE" id="PS50109"/>
    </source>
</evidence>
<keyword evidence="8" id="KW-1133">Transmembrane helix</keyword>
<evidence type="ECO:0000313" key="15">
    <source>
        <dbReference type="Proteomes" id="UP001221150"/>
    </source>
</evidence>
<accession>A0ABT6A3A8</accession>
<dbReference type="Gene3D" id="1.10.287.130">
    <property type="match status" value="1"/>
</dbReference>
<evidence type="ECO:0000256" key="1">
    <source>
        <dbReference type="ARBA" id="ARBA00000085"/>
    </source>
</evidence>
<evidence type="ECO:0000256" key="11">
    <source>
        <dbReference type="SAM" id="MobiDB-lite"/>
    </source>
</evidence>
<evidence type="ECO:0000256" key="7">
    <source>
        <dbReference type="ARBA" id="ARBA00022777"/>
    </source>
</evidence>
<dbReference type="InterPro" id="IPR005467">
    <property type="entry name" value="His_kinase_dom"/>
</dbReference>
<dbReference type="PANTHER" id="PTHR45436">
    <property type="entry name" value="SENSOR HISTIDINE KINASE YKOH"/>
    <property type="match status" value="1"/>
</dbReference>
<dbReference type="InterPro" id="IPR003594">
    <property type="entry name" value="HATPase_dom"/>
</dbReference>
<dbReference type="InterPro" id="IPR036097">
    <property type="entry name" value="HisK_dim/P_sf"/>
</dbReference>
<dbReference type="PANTHER" id="PTHR45436:SF5">
    <property type="entry name" value="SENSOR HISTIDINE KINASE TRCS"/>
    <property type="match status" value="1"/>
</dbReference>
<organism evidence="14 15">
    <name type="scientific">Streptomyces tropicalis</name>
    <dbReference type="NCBI Taxonomy" id="3034234"/>
    <lineage>
        <taxon>Bacteria</taxon>
        <taxon>Bacillati</taxon>
        <taxon>Actinomycetota</taxon>
        <taxon>Actinomycetes</taxon>
        <taxon>Kitasatosporales</taxon>
        <taxon>Streptomycetaceae</taxon>
        <taxon>Streptomyces</taxon>
    </lineage>
</organism>
<dbReference type="EC" id="2.7.13.3" evidence="3"/>
<evidence type="ECO:0000256" key="4">
    <source>
        <dbReference type="ARBA" id="ARBA00022553"/>
    </source>
</evidence>
<evidence type="ECO:0000313" key="14">
    <source>
        <dbReference type="EMBL" id="MDF3298866.1"/>
    </source>
</evidence>
<dbReference type="PROSITE" id="PS50885">
    <property type="entry name" value="HAMP"/>
    <property type="match status" value="1"/>
</dbReference>
<evidence type="ECO:0000256" key="3">
    <source>
        <dbReference type="ARBA" id="ARBA00012438"/>
    </source>
</evidence>